<keyword evidence="1" id="KW-0812">Transmembrane</keyword>
<dbReference type="EMBL" id="SNXI01000030">
    <property type="protein sequence ID" value="TDP27380.1"/>
    <property type="molecule type" value="Genomic_DNA"/>
</dbReference>
<keyword evidence="1" id="KW-1133">Transmembrane helix</keyword>
<dbReference type="Pfam" id="PF03929">
    <property type="entry name" value="PepSY_TM"/>
    <property type="match status" value="1"/>
</dbReference>
<dbReference type="InterPro" id="IPR005625">
    <property type="entry name" value="PepSY-ass_TM"/>
</dbReference>
<keyword evidence="1" id="KW-0472">Membrane</keyword>
<reference evidence="2 3" key="1">
    <citation type="submission" date="2019-03" db="EMBL/GenBank/DDBJ databases">
        <title>Freshwater and sediment microbial communities from various areas in North America, analyzing microbe dynamics in response to fracking.</title>
        <authorList>
            <person name="Lamendella R."/>
        </authorList>
    </citation>
    <scope>NUCLEOTIDE SEQUENCE [LARGE SCALE GENOMIC DNA]</scope>
    <source>
        <strain evidence="2 3">18_TX</strain>
    </source>
</reference>
<dbReference type="Proteomes" id="UP000295531">
    <property type="component" value="Unassembled WGS sequence"/>
</dbReference>
<sequence length="322" mass="36301">MAISGSLLLFKNELLTLFYPQLDLQQPVSVTEAAHIADGFSSGYALMPTADRPWFEVVNADKSHFYYSATGELLLERPYLGDFVSWLVELHHHLALNDLGKDILGVLGLLSLLLVFTGLIRWWPRRGSFKRALTIRWANPFSLRGMQTLWQFHRCVGALLFIPVVIVLVTGTAVMYAAPVKSALTYLLPFQPQVKEQSLPRQPLNNWSQRLAIVPDVLPAAEARLLYLENPQIRAKHDAEWHPNGRNYIQFSEQGTVNNVIDERATPLGNQVSNMIYPTHVAAVGGSFYLIVVLLSGFALILLPTTGIWFYVKRFSKRSTTR</sequence>
<organism evidence="2 3">
    <name type="scientific">Idiomarina aquatica</name>
    <dbReference type="NCBI Taxonomy" id="1327752"/>
    <lineage>
        <taxon>Bacteria</taxon>
        <taxon>Pseudomonadati</taxon>
        <taxon>Pseudomonadota</taxon>
        <taxon>Gammaproteobacteria</taxon>
        <taxon>Alteromonadales</taxon>
        <taxon>Idiomarinaceae</taxon>
        <taxon>Idiomarina</taxon>
    </lineage>
</organism>
<comment type="caution">
    <text evidence="2">The sequence shown here is derived from an EMBL/GenBank/DDBJ whole genome shotgun (WGS) entry which is preliminary data.</text>
</comment>
<proteinExistence type="predicted"/>
<feature type="transmembrane region" description="Helical" evidence="1">
    <location>
        <begin position="103"/>
        <end position="123"/>
    </location>
</feature>
<dbReference type="PANTHER" id="PTHR34219">
    <property type="entry name" value="IRON-REGULATED INNER MEMBRANE PROTEIN-RELATED"/>
    <property type="match status" value="1"/>
</dbReference>
<accession>A0A4R6NYC2</accession>
<name>A0A4R6NYC2_9GAMM</name>
<keyword evidence="3" id="KW-1185">Reference proteome</keyword>
<dbReference type="AlphaFoldDB" id="A0A4R6NYC2"/>
<feature type="transmembrane region" description="Helical" evidence="1">
    <location>
        <begin position="156"/>
        <end position="178"/>
    </location>
</feature>
<evidence type="ECO:0000313" key="3">
    <source>
        <dbReference type="Proteomes" id="UP000295531"/>
    </source>
</evidence>
<evidence type="ECO:0000256" key="1">
    <source>
        <dbReference type="SAM" id="Phobius"/>
    </source>
</evidence>
<protein>
    <submittedName>
        <fullName evidence="2">Putative iron-regulated membrane protein</fullName>
    </submittedName>
</protein>
<feature type="transmembrane region" description="Helical" evidence="1">
    <location>
        <begin position="288"/>
        <end position="312"/>
    </location>
</feature>
<evidence type="ECO:0000313" key="2">
    <source>
        <dbReference type="EMBL" id="TDP27380.1"/>
    </source>
</evidence>
<gene>
    <name evidence="2" type="ORF">DEU29_1303</name>
</gene>